<reference evidence="1" key="1">
    <citation type="submission" date="2020-08" db="EMBL/GenBank/DDBJ databases">
        <title>Multicomponent nature underlies the extraordinary mechanical properties of spider dragline silk.</title>
        <authorList>
            <person name="Kono N."/>
            <person name="Nakamura H."/>
            <person name="Mori M."/>
            <person name="Yoshida Y."/>
            <person name="Ohtoshi R."/>
            <person name="Malay A.D."/>
            <person name="Moran D.A.P."/>
            <person name="Tomita M."/>
            <person name="Numata K."/>
            <person name="Arakawa K."/>
        </authorList>
    </citation>
    <scope>NUCLEOTIDE SEQUENCE</scope>
</reference>
<proteinExistence type="predicted"/>
<comment type="caution">
    <text evidence="1">The sequence shown here is derived from an EMBL/GenBank/DDBJ whole genome shotgun (WGS) entry which is preliminary data.</text>
</comment>
<dbReference type="AlphaFoldDB" id="A0A8X6MBH4"/>
<organism evidence="1 2">
    <name type="scientific">Nephila pilipes</name>
    <name type="common">Giant wood spider</name>
    <name type="synonym">Nephila maculata</name>
    <dbReference type="NCBI Taxonomy" id="299642"/>
    <lineage>
        <taxon>Eukaryota</taxon>
        <taxon>Metazoa</taxon>
        <taxon>Ecdysozoa</taxon>
        <taxon>Arthropoda</taxon>
        <taxon>Chelicerata</taxon>
        <taxon>Arachnida</taxon>
        <taxon>Araneae</taxon>
        <taxon>Araneomorphae</taxon>
        <taxon>Entelegynae</taxon>
        <taxon>Araneoidea</taxon>
        <taxon>Nephilidae</taxon>
        <taxon>Nephila</taxon>
    </lineage>
</organism>
<sequence length="188" mass="21695">MLRKYFNCHSPNHLSYNCPNAKKELEHARPSNSEVQTFYVITQKGLPLKDITLGDKSISALIYTGSLVSLIREDVSTKIVDQPKFSKKCNALFGTGKLHVLTKGSFEHDFVLDEDHYSLTWHDVPTEHLNFEAVTCTDILKLAYLNFTQNGVEFHKHDEKAWLMQISELHFEDEFDLSHILDSRIKKK</sequence>
<dbReference type="Proteomes" id="UP000887013">
    <property type="component" value="Unassembled WGS sequence"/>
</dbReference>
<keyword evidence="2" id="KW-1185">Reference proteome</keyword>
<name>A0A8X6MBH4_NEPPI</name>
<evidence type="ECO:0000313" key="1">
    <source>
        <dbReference type="EMBL" id="GFS37655.1"/>
    </source>
</evidence>
<gene>
    <name evidence="1" type="primary">Tf2-6_198</name>
    <name evidence="1" type="ORF">NPIL_589881</name>
</gene>
<dbReference type="EMBL" id="BMAW01043119">
    <property type="protein sequence ID" value="GFS37655.1"/>
    <property type="molecule type" value="Genomic_DNA"/>
</dbReference>
<accession>A0A8X6MBH4</accession>
<protein>
    <submittedName>
        <fullName evidence="1">Transposon Tf2-6 polyprotein</fullName>
    </submittedName>
</protein>
<evidence type="ECO:0000313" key="2">
    <source>
        <dbReference type="Proteomes" id="UP000887013"/>
    </source>
</evidence>